<proteinExistence type="predicted"/>
<organism evidence="9 10">
    <name type="scientific">Molorchus minor</name>
    <dbReference type="NCBI Taxonomy" id="1323400"/>
    <lineage>
        <taxon>Eukaryota</taxon>
        <taxon>Metazoa</taxon>
        <taxon>Ecdysozoa</taxon>
        <taxon>Arthropoda</taxon>
        <taxon>Hexapoda</taxon>
        <taxon>Insecta</taxon>
        <taxon>Pterygota</taxon>
        <taxon>Neoptera</taxon>
        <taxon>Endopterygota</taxon>
        <taxon>Coleoptera</taxon>
        <taxon>Polyphaga</taxon>
        <taxon>Cucujiformia</taxon>
        <taxon>Chrysomeloidea</taxon>
        <taxon>Cerambycidae</taxon>
        <taxon>Lamiinae</taxon>
        <taxon>Monochamini</taxon>
        <taxon>Molorchus</taxon>
    </lineage>
</organism>
<keyword evidence="6 7" id="KW-0472">Membrane</keyword>
<dbReference type="PROSITE" id="PS50929">
    <property type="entry name" value="ABC_TM1F"/>
    <property type="match status" value="1"/>
</dbReference>
<dbReference type="SUPFAM" id="SSF90123">
    <property type="entry name" value="ABC transporter transmembrane region"/>
    <property type="match status" value="1"/>
</dbReference>
<evidence type="ECO:0000313" key="9">
    <source>
        <dbReference type="EMBL" id="KAJ8973533.1"/>
    </source>
</evidence>
<evidence type="ECO:0000256" key="7">
    <source>
        <dbReference type="SAM" id="Phobius"/>
    </source>
</evidence>
<dbReference type="Proteomes" id="UP001162164">
    <property type="component" value="Unassembled WGS sequence"/>
</dbReference>
<feature type="transmembrane region" description="Helical" evidence="7">
    <location>
        <begin position="45"/>
        <end position="67"/>
    </location>
</feature>
<dbReference type="PANTHER" id="PTHR24223:SF415">
    <property type="entry name" value="FI20190P1"/>
    <property type="match status" value="1"/>
</dbReference>
<dbReference type="InterPro" id="IPR050173">
    <property type="entry name" value="ABC_transporter_C-like"/>
</dbReference>
<evidence type="ECO:0000259" key="8">
    <source>
        <dbReference type="PROSITE" id="PS50929"/>
    </source>
</evidence>
<dbReference type="Gene3D" id="1.20.1560.10">
    <property type="entry name" value="ABC transporter type 1, transmembrane domain"/>
    <property type="match status" value="1"/>
</dbReference>
<keyword evidence="10" id="KW-1185">Reference proteome</keyword>
<dbReference type="InterPro" id="IPR036640">
    <property type="entry name" value="ABC1_TM_sf"/>
</dbReference>
<gene>
    <name evidence="9" type="ORF">NQ317_015667</name>
</gene>
<evidence type="ECO:0000256" key="3">
    <source>
        <dbReference type="ARBA" id="ARBA00022741"/>
    </source>
</evidence>
<dbReference type="InterPro" id="IPR011527">
    <property type="entry name" value="ABC1_TM_dom"/>
</dbReference>
<protein>
    <recommendedName>
        <fullName evidence="8">ABC transmembrane type-1 domain-containing protein</fullName>
    </recommendedName>
</protein>
<feature type="domain" description="ABC transmembrane type-1" evidence="8">
    <location>
        <begin position="32"/>
        <end position="174"/>
    </location>
</feature>
<evidence type="ECO:0000256" key="5">
    <source>
        <dbReference type="ARBA" id="ARBA00022989"/>
    </source>
</evidence>
<dbReference type="Pfam" id="PF00664">
    <property type="entry name" value="ABC_membrane"/>
    <property type="match status" value="1"/>
</dbReference>
<accession>A0ABQ9J636</accession>
<keyword evidence="5 7" id="KW-1133">Transmembrane helix</keyword>
<dbReference type="PANTHER" id="PTHR24223">
    <property type="entry name" value="ATP-BINDING CASSETTE SUB-FAMILY C"/>
    <property type="match status" value="1"/>
</dbReference>
<sequence length="174" mass="19643">NTTATYLTNEDVGNIIDRDVSPNKSVSLNETFFGYTSIEANEHYIIIYTVFIICSVILTSARSLLYYKVCMNASINLHNTMFLNVLQAPMRFFDTNPSGRILNRFSKDMGAVDELLPRAALDAIQIFLVMSGILVMVFIVTPWMIAVAVVLGILFYYFRVVYLSSAQDIKRLEG</sequence>
<keyword evidence="2 7" id="KW-0812">Transmembrane</keyword>
<evidence type="ECO:0000256" key="1">
    <source>
        <dbReference type="ARBA" id="ARBA00022448"/>
    </source>
</evidence>
<dbReference type="EMBL" id="JAPWTJ010001155">
    <property type="protein sequence ID" value="KAJ8973533.1"/>
    <property type="molecule type" value="Genomic_DNA"/>
</dbReference>
<name>A0ABQ9J636_9CUCU</name>
<evidence type="ECO:0000256" key="2">
    <source>
        <dbReference type="ARBA" id="ARBA00022692"/>
    </source>
</evidence>
<evidence type="ECO:0000313" key="10">
    <source>
        <dbReference type="Proteomes" id="UP001162164"/>
    </source>
</evidence>
<feature type="transmembrane region" description="Helical" evidence="7">
    <location>
        <begin position="126"/>
        <end position="158"/>
    </location>
</feature>
<keyword evidence="4" id="KW-0067">ATP-binding</keyword>
<feature type="non-terminal residue" evidence="9">
    <location>
        <position position="174"/>
    </location>
</feature>
<comment type="caution">
    <text evidence="9">The sequence shown here is derived from an EMBL/GenBank/DDBJ whole genome shotgun (WGS) entry which is preliminary data.</text>
</comment>
<evidence type="ECO:0000256" key="6">
    <source>
        <dbReference type="ARBA" id="ARBA00023136"/>
    </source>
</evidence>
<feature type="non-terminal residue" evidence="9">
    <location>
        <position position="1"/>
    </location>
</feature>
<keyword evidence="3" id="KW-0547">Nucleotide-binding</keyword>
<reference evidence="9" key="1">
    <citation type="journal article" date="2023" name="Insect Mol. Biol.">
        <title>Genome sequencing provides insights into the evolution of gene families encoding plant cell wall-degrading enzymes in longhorned beetles.</title>
        <authorList>
            <person name="Shin N.R."/>
            <person name="Okamura Y."/>
            <person name="Kirsch R."/>
            <person name="Pauchet Y."/>
        </authorList>
    </citation>
    <scope>NUCLEOTIDE SEQUENCE</scope>
    <source>
        <strain evidence="9">MMC_N1</strain>
    </source>
</reference>
<keyword evidence="1" id="KW-0813">Transport</keyword>
<evidence type="ECO:0000256" key="4">
    <source>
        <dbReference type="ARBA" id="ARBA00022840"/>
    </source>
</evidence>